<dbReference type="SUPFAM" id="SSF56436">
    <property type="entry name" value="C-type lectin-like"/>
    <property type="match status" value="1"/>
</dbReference>
<dbReference type="InterPro" id="IPR051043">
    <property type="entry name" value="Sulfatase_Mod_Factor_Kinase"/>
</dbReference>
<dbReference type="EMBL" id="BNEC01000005">
    <property type="protein sequence ID" value="GHI69111.1"/>
    <property type="molecule type" value="Genomic_DNA"/>
</dbReference>
<dbReference type="Pfam" id="PF03781">
    <property type="entry name" value="FGE-sulfatase"/>
    <property type="match status" value="1"/>
</dbReference>
<gene>
    <name evidence="2" type="ORF">Snoj_30290</name>
</gene>
<evidence type="ECO:0000313" key="2">
    <source>
        <dbReference type="EMBL" id="GHI69111.1"/>
    </source>
</evidence>
<accession>A0ABQ3SLU8</accession>
<dbReference type="InterPro" id="IPR016187">
    <property type="entry name" value="CTDL_fold"/>
</dbReference>
<comment type="caution">
    <text evidence="2">The sequence shown here is derived from an EMBL/GenBank/DDBJ whole genome shotgun (WGS) entry which is preliminary data.</text>
</comment>
<dbReference type="InterPro" id="IPR042095">
    <property type="entry name" value="SUMF_sf"/>
</dbReference>
<proteinExistence type="predicted"/>
<dbReference type="PANTHER" id="PTHR23150:SF19">
    <property type="entry name" value="FORMYLGLYCINE-GENERATING ENZYME"/>
    <property type="match status" value="1"/>
</dbReference>
<dbReference type="Proteomes" id="UP000613974">
    <property type="component" value="Unassembled WGS sequence"/>
</dbReference>
<keyword evidence="3" id="KW-1185">Reference proteome</keyword>
<feature type="domain" description="Sulfatase-modifying factor enzyme-like" evidence="1">
    <location>
        <begin position="2"/>
        <end position="221"/>
    </location>
</feature>
<organism evidence="2 3">
    <name type="scientific">Streptomyces nojiriensis</name>
    <dbReference type="NCBI Taxonomy" id="66374"/>
    <lineage>
        <taxon>Bacteria</taxon>
        <taxon>Bacillati</taxon>
        <taxon>Actinomycetota</taxon>
        <taxon>Actinomycetes</taxon>
        <taxon>Kitasatosporales</taxon>
        <taxon>Streptomycetaceae</taxon>
        <taxon>Streptomyces</taxon>
    </lineage>
</organism>
<evidence type="ECO:0000259" key="1">
    <source>
        <dbReference type="Pfam" id="PF03781"/>
    </source>
</evidence>
<dbReference type="InterPro" id="IPR005532">
    <property type="entry name" value="SUMF_dom"/>
</dbReference>
<dbReference type="Gene3D" id="3.90.1580.10">
    <property type="entry name" value="paralog of FGE (formylglycine-generating enzyme)"/>
    <property type="match status" value="1"/>
</dbReference>
<dbReference type="PANTHER" id="PTHR23150">
    <property type="entry name" value="SULFATASE MODIFYING FACTOR 1, 2"/>
    <property type="match status" value="1"/>
</dbReference>
<protein>
    <recommendedName>
        <fullName evidence="1">Sulfatase-modifying factor enzyme-like domain-containing protein</fullName>
    </recommendedName>
</protein>
<reference evidence="3" key="1">
    <citation type="submission" date="2023-07" db="EMBL/GenBank/DDBJ databases">
        <title>Whole genome shotgun sequence of Streptomyces nojiriensis NBRC 13794.</title>
        <authorList>
            <person name="Komaki H."/>
            <person name="Tamura T."/>
        </authorList>
    </citation>
    <scope>NUCLEOTIDE SEQUENCE [LARGE SCALE GENOMIC DNA]</scope>
    <source>
        <strain evidence="3">NBRC 13794</strain>
    </source>
</reference>
<evidence type="ECO:0000313" key="3">
    <source>
        <dbReference type="Proteomes" id="UP000613974"/>
    </source>
</evidence>
<sequence length="225" mass="25287">MMITVPGGHVTLSDRRTERSWTVEVAPYLLAAYPLTRADYAQVAGTHPDSGQDGGRLPAHSVSWWDAVRYCNALSLREGLAPAYDLADTADAADCVDDPIAWDPDADGYRLPTEAEWEHACRAGTAGPRYGPLDDIAWHRGNSGERIHEVGGRRPNPWGLYDMLGNVWEWCWDLYDPEVYGSYRVLRGGGWFDEHWSCRASVRRRSHPTLRIEDVGLRLARSPRP</sequence>
<name>A0ABQ3SLU8_9ACTN</name>